<dbReference type="EMBL" id="JAHRIP010015167">
    <property type="protein sequence ID" value="MEQ2285878.1"/>
    <property type="molecule type" value="Genomic_DNA"/>
</dbReference>
<dbReference type="SMART" id="SM00060">
    <property type="entry name" value="FN3"/>
    <property type="match status" value="2"/>
</dbReference>
<feature type="domain" description="Fibronectin type-III" evidence="2">
    <location>
        <begin position="1"/>
        <end position="90"/>
    </location>
</feature>
<evidence type="ECO:0000313" key="4">
    <source>
        <dbReference type="Proteomes" id="UP001469553"/>
    </source>
</evidence>
<dbReference type="InterPro" id="IPR036116">
    <property type="entry name" value="FN3_sf"/>
</dbReference>
<reference evidence="3 4" key="1">
    <citation type="submission" date="2021-06" db="EMBL/GenBank/DDBJ databases">
        <authorList>
            <person name="Palmer J.M."/>
        </authorList>
    </citation>
    <scope>NUCLEOTIDE SEQUENCE [LARGE SCALE GENOMIC DNA]</scope>
    <source>
        <strain evidence="3 4">AS_MEX2019</strain>
        <tissue evidence="3">Muscle</tissue>
    </source>
</reference>
<keyword evidence="1" id="KW-0677">Repeat</keyword>
<dbReference type="InterPro" id="IPR050991">
    <property type="entry name" value="ECM_Regulatory_Proteins"/>
</dbReference>
<dbReference type="PANTHER" id="PTHR46708">
    <property type="entry name" value="TENASCIN"/>
    <property type="match status" value="1"/>
</dbReference>
<dbReference type="Pfam" id="PF00041">
    <property type="entry name" value="fn3"/>
    <property type="match status" value="1"/>
</dbReference>
<dbReference type="SUPFAM" id="SSF49265">
    <property type="entry name" value="Fibronectin type III"/>
    <property type="match status" value="1"/>
</dbReference>
<dbReference type="Gene3D" id="2.60.40.10">
    <property type="entry name" value="Immunoglobulins"/>
    <property type="match status" value="2"/>
</dbReference>
<dbReference type="Proteomes" id="UP001469553">
    <property type="component" value="Unassembled WGS sequence"/>
</dbReference>
<dbReference type="InterPro" id="IPR013783">
    <property type="entry name" value="Ig-like_fold"/>
</dbReference>
<dbReference type="CDD" id="cd00063">
    <property type="entry name" value="FN3"/>
    <property type="match status" value="1"/>
</dbReference>
<proteinExistence type="predicted"/>
<protein>
    <recommendedName>
        <fullName evidence="2">Fibronectin type-III domain-containing protein</fullName>
    </recommendedName>
</protein>
<dbReference type="PROSITE" id="PS50853">
    <property type="entry name" value="FN3"/>
    <property type="match status" value="1"/>
</dbReference>
<sequence>MPSQVVTSDQPVTSVFLTWRPPAGQVDKYKLGFGLLSVARKSWTEVFIKSTSYEIGELIPGSDYAVSIQSMLGSDCSHAANREFSTLPAGLCSLRLDKVDSSSFSVSWNGALGGYDFHRVTVANTSVTKTLTIPKEELVAVVTDLLDGCSYNVSVERVRGVRAGSASFLTITTEPKHVRGVRLVFVSARAFSLRWLQAEGCVDRYQVSLLPNQGTVTFHPVNDGYIQRDWTQIYWGSL</sequence>
<dbReference type="InterPro" id="IPR003961">
    <property type="entry name" value="FN3_dom"/>
</dbReference>
<dbReference type="PANTHER" id="PTHR46708:SF2">
    <property type="entry name" value="FIBRONECTIN TYPE-III DOMAIN-CONTAINING PROTEIN"/>
    <property type="match status" value="1"/>
</dbReference>
<gene>
    <name evidence="3" type="ORF">AMECASPLE_036417</name>
</gene>
<keyword evidence="4" id="KW-1185">Reference proteome</keyword>
<evidence type="ECO:0000259" key="2">
    <source>
        <dbReference type="PROSITE" id="PS50853"/>
    </source>
</evidence>
<organism evidence="3 4">
    <name type="scientific">Ameca splendens</name>
    <dbReference type="NCBI Taxonomy" id="208324"/>
    <lineage>
        <taxon>Eukaryota</taxon>
        <taxon>Metazoa</taxon>
        <taxon>Chordata</taxon>
        <taxon>Craniata</taxon>
        <taxon>Vertebrata</taxon>
        <taxon>Euteleostomi</taxon>
        <taxon>Actinopterygii</taxon>
        <taxon>Neopterygii</taxon>
        <taxon>Teleostei</taxon>
        <taxon>Neoteleostei</taxon>
        <taxon>Acanthomorphata</taxon>
        <taxon>Ovalentaria</taxon>
        <taxon>Atherinomorphae</taxon>
        <taxon>Cyprinodontiformes</taxon>
        <taxon>Goodeidae</taxon>
        <taxon>Ameca</taxon>
    </lineage>
</organism>
<accession>A0ABV0XWH7</accession>
<evidence type="ECO:0000256" key="1">
    <source>
        <dbReference type="ARBA" id="ARBA00022737"/>
    </source>
</evidence>
<name>A0ABV0XWH7_9TELE</name>
<comment type="caution">
    <text evidence="3">The sequence shown here is derived from an EMBL/GenBank/DDBJ whole genome shotgun (WGS) entry which is preliminary data.</text>
</comment>
<evidence type="ECO:0000313" key="3">
    <source>
        <dbReference type="EMBL" id="MEQ2285878.1"/>
    </source>
</evidence>